<comment type="function">
    <text evidence="4">Required for the processing of the 20S rRNA-precursor to mature 18S rRNA in a late step of the maturation of 40S ribosomal subunits. Has a physiological role leading to 18S rRNA stability.</text>
</comment>
<dbReference type="Gene3D" id="3.30.1230.20">
    <property type="match status" value="1"/>
</dbReference>
<evidence type="ECO:0000313" key="5">
    <source>
        <dbReference type="EMBL" id="KAF1931075.1"/>
    </source>
</evidence>
<dbReference type="OrthoDB" id="278325at2759"/>
<dbReference type="InterPro" id="IPR001931">
    <property type="entry name" value="Ribosomal_eS21"/>
</dbReference>
<dbReference type="GO" id="GO:0042274">
    <property type="term" value="P:ribosomal small subunit biogenesis"/>
    <property type="evidence" value="ECO:0007669"/>
    <property type="project" value="UniProtKB-ARBA"/>
</dbReference>
<dbReference type="PROSITE" id="PS00996">
    <property type="entry name" value="RIBOSOMAL_S21E"/>
    <property type="match status" value="1"/>
</dbReference>
<dbReference type="InterPro" id="IPR038579">
    <property type="entry name" value="Ribosomal_eS21_sf"/>
</dbReference>
<evidence type="ECO:0000313" key="6">
    <source>
        <dbReference type="Proteomes" id="UP000800082"/>
    </source>
</evidence>
<sequence>MENERGELVDLYVPRKCSATGRIIKAKDHASVQISIAKVDENGRYTGENQVYALSGFVRAMGESDDSMNRLTQRDGFLKSVWSGSR</sequence>
<comment type="subcellular location">
    <subcellularLocation>
        <location evidence="4">Cytoplasm</location>
    </subcellularLocation>
</comment>
<dbReference type="PIRSF" id="PIRSF002148">
    <property type="entry name" value="Ribosomal_S21e"/>
    <property type="match status" value="1"/>
</dbReference>
<dbReference type="GO" id="GO:0022626">
    <property type="term" value="C:cytosolic ribosome"/>
    <property type="evidence" value="ECO:0007669"/>
    <property type="project" value="UniProtKB-ARBA"/>
</dbReference>
<dbReference type="GO" id="GO:0006364">
    <property type="term" value="P:rRNA processing"/>
    <property type="evidence" value="ECO:0007669"/>
    <property type="project" value="UniProtKB-KW"/>
</dbReference>
<proteinExistence type="inferred from homology"/>
<dbReference type="InterPro" id="IPR018279">
    <property type="entry name" value="Ribosomal_eS21_CS"/>
</dbReference>
<name>A0A6A5RRU7_9PLEO</name>
<organism evidence="5 6">
    <name type="scientific">Didymella exigua CBS 183.55</name>
    <dbReference type="NCBI Taxonomy" id="1150837"/>
    <lineage>
        <taxon>Eukaryota</taxon>
        <taxon>Fungi</taxon>
        <taxon>Dikarya</taxon>
        <taxon>Ascomycota</taxon>
        <taxon>Pezizomycotina</taxon>
        <taxon>Dothideomycetes</taxon>
        <taxon>Pleosporomycetidae</taxon>
        <taxon>Pleosporales</taxon>
        <taxon>Pleosporineae</taxon>
        <taxon>Didymellaceae</taxon>
        <taxon>Didymella</taxon>
    </lineage>
</organism>
<dbReference type="GO" id="GO:0006412">
    <property type="term" value="P:translation"/>
    <property type="evidence" value="ECO:0007669"/>
    <property type="project" value="InterPro"/>
</dbReference>
<accession>A0A6A5RRU7</accession>
<keyword evidence="3 4" id="KW-0687">Ribonucleoprotein</keyword>
<evidence type="ECO:0000256" key="2">
    <source>
        <dbReference type="ARBA" id="ARBA00022980"/>
    </source>
</evidence>
<comment type="similarity">
    <text evidence="1 4">Belongs to the eukaryotic ribosomal protein eS21 family.</text>
</comment>
<dbReference type="AlphaFoldDB" id="A0A6A5RRU7"/>
<dbReference type="Proteomes" id="UP000800082">
    <property type="component" value="Unassembled WGS sequence"/>
</dbReference>
<keyword evidence="6" id="KW-1185">Reference proteome</keyword>
<dbReference type="Pfam" id="PF01249">
    <property type="entry name" value="Ribosomal_S21e"/>
    <property type="match status" value="1"/>
</dbReference>
<protein>
    <recommendedName>
        <fullName evidence="4">40S ribosomal protein S21</fullName>
    </recommendedName>
</protein>
<keyword evidence="4" id="KW-0963">Cytoplasm</keyword>
<keyword evidence="4" id="KW-0698">rRNA processing</keyword>
<gene>
    <name evidence="5" type="ORF">M421DRAFT_339213</name>
</gene>
<comment type="subunit">
    <text evidence="4">Component of the small ribosomal subunit.</text>
</comment>
<evidence type="ECO:0000256" key="1">
    <source>
        <dbReference type="ARBA" id="ARBA00010228"/>
    </source>
</evidence>
<keyword evidence="2 4" id="KW-0689">Ribosomal protein</keyword>
<dbReference type="FunFam" id="3.30.1230.20:FF:000001">
    <property type="entry name" value="40S ribosomal protein S21"/>
    <property type="match status" value="1"/>
</dbReference>
<dbReference type="EMBL" id="ML978961">
    <property type="protein sequence ID" value="KAF1931075.1"/>
    <property type="molecule type" value="Genomic_DNA"/>
</dbReference>
<dbReference type="RefSeq" id="XP_033451323.1">
    <property type="nucleotide sequence ID" value="XM_033589449.1"/>
</dbReference>
<reference evidence="5" key="1">
    <citation type="journal article" date="2020" name="Stud. Mycol.">
        <title>101 Dothideomycetes genomes: a test case for predicting lifestyles and emergence of pathogens.</title>
        <authorList>
            <person name="Haridas S."/>
            <person name="Albert R."/>
            <person name="Binder M."/>
            <person name="Bloem J."/>
            <person name="Labutti K."/>
            <person name="Salamov A."/>
            <person name="Andreopoulos B."/>
            <person name="Baker S."/>
            <person name="Barry K."/>
            <person name="Bills G."/>
            <person name="Bluhm B."/>
            <person name="Cannon C."/>
            <person name="Castanera R."/>
            <person name="Culley D."/>
            <person name="Daum C."/>
            <person name="Ezra D."/>
            <person name="Gonzalez J."/>
            <person name="Henrissat B."/>
            <person name="Kuo A."/>
            <person name="Liang C."/>
            <person name="Lipzen A."/>
            <person name="Lutzoni F."/>
            <person name="Magnuson J."/>
            <person name="Mondo S."/>
            <person name="Nolan M."/>
            <person name="Ohm R."/>
            <person name="Pangilinan J."/>
            <person name="Park H.-J."/>
            <person name="Ramirez L."/>
            <person name="Alfaro M."/>
            <person name="Sun H."/>
            <person name="Tritt A."/>
            <person name="Yoshinaga Y."/>
            <person name="Zwiers L.-H."/>
            <person name="Turgeon B."/>
            <person name="Goodwin S."/>
            <person name="Spatafora J."/>
            <person name="Crous P."/>
            <person name="Grigoriev I."/>
        </authorList>
    </citation>
    <scope>NUCLEOTIDE SEQUENCE</scope>
    <source>
        <strain evidence="5">CBS 183.55</strain>
    </source>
</reference>
<evidence type="ECO:0000256" key="3">
    <source>
        <dbReference type="ARBA" id="ARBA00023274"/>
    </source>
</evidence>
<dbReference type="GO" id="GO:0003735">
    <property type="term" value="F:structural constituent of ribosome"/>
    <property type="evidence" value="ECO:0007669"/>
    <property type="project" value="InterPro"/>
</dbReference>
<evidence type="ECO:0000256" key="4">
    <source>
        <dbReference type="PIRNR" id="PIRNR002148"/>
    </source>
</evidence>
<dbReference type="PANTHER" id="PTHR10442">
    <property type="entry name" value="40S RIBOSOMAL PROTEIN S21"/>
    <property type="match status" value="1"/>
</dbReference>
<dbReference type="GO" id="GO:1990904">
    <property type="term" value="C:ribonucleoprotein complex"/>
    <property type="evidence" value="ECO:0007669"/>
    <property type="project" value="UniProtKB-KW"/>
</dbReference>
<dbReference type="GeneID" id="54347096"/>